<feature type="region of interest" description="Disordered" evidence="1">
    <location>
        <begin position="490"/>
        <end position="513"/>
    </location>
</feature>
<dbReference type="OrthoDB" id="2579508at2759"/>
<dbReference type="HOGENOM" id="CLU_515903_0_0_1"/>
<protein>
    <submittedName>
        <fullName evidence="2">Uncharacterized protein</fullName>
    </submittedName>
</protein>
<dbReference type="EMBL" id="KN824296">
    <property type="protein sequence ID" value="KIM27936.1"/>
    <property type="molecule type" value="Genomic_DNA"/>
</dbReference>
<evidence type="ECO:0000256" key="1">
    <source>
        <dbReference type="SAM" id="MobiDB-lite"/>
    </source>
</evidence>
<sequence length="539" mass="60921">MSHNAHYASFQFSYDTVAPLSSQLSSRHYTGSNPREFLKSAGLPSLPLCKTTPAMPAPGRKAHKNHLQSYYDPARGLTSILRLRQTLFHLGVIEYCEAVPTEPARGAPPTTGNPHPTSNAVAGLSDVSDWVYTYGLLQSQQTLHQTDPSTQNYQWISTDSRDERDLDRKLMRMYHWNTLDKVQVDGAWESPAPTMIAFVQEPWVLGERDFSNFTRTRSMPQAPRQLTGKERLWAKIYDECTRANCRWFVVTTYYQWTFGVFSEGFQAAFITLDVPSPRPYVPYITPLQALHYWLASAMQLPETYVPTQMMETAHYPELINRTQQYRGRTRTGEWQLAPVFQHSDSEPSSESDEEFKPAYSRCSHRPESEVSFQSSTNTLSPTAENFRNTYLSSAHGGGARAAKLPIAGDQLTKETLLPRRHWRSDEKAERLEMARAQLKINRARNETLDWLEEREWDNWEDGGAYGAPISSSVDGITSTMRATTLRDAWVTTTNGEPPSPTMSSVSRDGSMVGGKRGPVGKAMFAVAPKHPRRAFAYQA</sequence>
<reference evidence="3" key="2">
    <citation type="submission" date="2015-01" db="EMBL/GenBank/DDBJ databases">
        <title>Evolutionary Origins and Diversification of the Mycorrhizal Mutualists.</title>
        <authorList>
            <consortium name="DOE Joint Genome Institute"/>
            <consortium name="Mycorrhizal Genomics Consortium"/>
            <person name="Kohler A."/>
            <person name="Kuo A."/>
            <person name="Nagy L.G."/>
            <person name="Floudas D."/>
            <person name="Copeland A."/>
            <person name="Barry K.W."/>
            <person name="Cichocki N."/>
            <person name="Veneault-Fourrey C."/>
            <person name="LaButti K."/>
            <person name="Lindquist E.A."/>
            <person name="Lipzen A."/>
            <person name="Lundell T."/>
            <person name="Morin E."/>
            <person name="Murat C."/>
            <person name="Riley R."/>
            <person name="Ohm R."/>
            <person name="Sun H."/>
            <person name="Tunlid A."/>
            <person name="Henrissat B."/>
            <person name="Grigoriev I.V."/>
            <person name="Hibbett D.S."/>
            <person name="Martin F."/>
        </authorList>
    </citation>
    <scope>NUCLEOTIDE SEQUENCE [LARGE SCALE GENOMIC DNA]</scope>
    <source>
        <strain evidence="3">MAFF 305830</strain>
    </source>
</reference>
<accession>A0A0C3B901</accession>
<reference evidence="2 3" key="1">
    <citation type="submission" date="2014-04" db="EMBL/GenBank/DDBJ databases">
        <authorList>
            <consortium name="DOE Joint Genome Institute"/>
            <person name="Kuo A."/>
            <person name="Zuccaro A."/>
            <person name="Kohler A."/>
            <person name="Nagy L.G."/>
            <person name="Floudas D."/>
            <person name="Copeland A."/>
            <person name="Barry K.W."/>
            <person name="Cichocki N."/>
            <person name="Veneault-Fourrey C."/>
            <person name="LaButti K."/>
            <person name="Lindquist E.A."/>
            <person name="Lipzen A."/>
            <person name="Lundell T."/>
            <person name="Morin E."/>
            <person name="Murat C."/>
            <person name="Sun H."/>
            <person name="Tunlid A."/>
            <person name="Henrissat B."/>
            <person name="Grigoriev I.V."/>
            <person name="Hibbett D.S."/>
            <person name="Martin F."/>
            <person name="Nordberg H.P."/>
            <person name="Cantor M.N."/>
            <person name="Hua S.X."/>
        </authorList>
    </citation>
    <scope>NUCLEOTIDE SEQUENCE [LARGE SCALE GENOMIC DNA]</scope>
    <source>
        <strain evidence="2 3">MAFF 305830</strain>
    </source>
</reference>
<organism evidence="2 3">
    <name type="scientific">Serendipita vermifera MAFF 305830</name>
    <dbReference type="NCBI Taxonomy" id="933852"/>
    <lineage>
        <taxon>Eukaryota</taxon>
        <taxon>Fungi</taxon>
        <taxon>Dikarya</taxon>
        <taxon>Basidiomycota</taxon>
        <taxon>Agaricomycotina</taxon>
        <taxon>Agaricomycetes</taxon>
        <taxon>Sebacinales</taxon>
        <taxon>Serendipitaceae</taxon>
        <taxon>Serendipita</taxon>
    </lineage>
</organism>
<evidence type="ECO:0000313" key="2">
    <source>
        <dbReference type="EMBL" id="KIM27936.1"/>
    </source>
</evidence>
<feature type="region of interest" description="Disordered" evidence="1">
    <location>
        <begin position="339"/>
        <end position="381"/>
    </location>
</feature>
<keyword evidence="3" id="KW-1185">Reference proteome</keyword>
<feature type="compositionally biased region" description="Polar residues" evidence="1">
    <location>
        <begin position="490"/>
        <end position="507"/>
    </location>
</feature>
<dbReference type="Proteomes" id="UP000054097">
    <property type="component" value="Unassembled WGS sequence"/>
</dbReference>
<gene>
    <name evidence="2" type="ORF">M408DRAFT_9134</name>
</gene>
<proteinExistence type="predicted"/>
<feature type="compositionally biased region" description="Polar residues" evidence="1">
    <location>
        <begin position="370"/>
        <end position="381"/>
    </location>
</feature>
<evidence type="ECO:0000313" key="3">
    <source>
        <dbReference type="Proteomes" id="UP000054097"/>
    </source>
</evidence>
<name>A0A0C3B901_SERVB</name>
<dbReference type="AlphaFoldDB" id="A0A0C3B901"/>